<dbReference type="SMART" id="SM00862">
    <property type="entry name" value="Trans_reg_C"/>
    <property type="match status" value="1"/>
</dbReference>
<dbReference type="InterPro" id="IPR011990">
    <property type="entry name" value="TPR-like_helical_dom_sf"/>
</dbReference>
<evidence type="ECO:0000313" key="6">
    <source>
        <dbReference type="EMBL" id="SNS44502.1"/>
    </source>
</evidence>
<evidence type="ECO:0000256" key="4">
    <source>
        <dbReference type="SAM" id="MobiDB-lite"/>
    </source>
</evidence>
<dbReference type="GO" id="GO:0016887">
    <property type="term" value="F:ATP hydrolysis activity"/>
    <property type="evidence" value="ECO:0007669"/>
    <property type="project" value="InterPro"/>
</dbReference>
<dbReference type="Gene3D" id="3.40.50.300">
    <property type="entry name" value="P-loop containing nucleotide triphosphate hydrolases"/>
    <property type="match status" value="1"/>
</dbReference>
<dbReference type="InterPro" id="IPR027417">
    <property type="entry name" value="P-loop_NTPase"/>
</dbReference>
<dbReference type="PANTHER" id="PTHR47691">
    <property type="entry name" value="REGULATOR-RELATED"/>
    <property type="match status" value="1"/>
</dbReference>
<feature type="DNA-binding region" description="OmpR/PhoB-type" evidence="3">
    <location>
        <begin position="1"/>
        <end position="96"/>
    </location>
</feature>
<evidence type="ECO:0000256" key="3">
    <source>
        <dbReference type="PROSITE-ProRule" id="PRU01091"/>
    </source>
</evidence>
<protein>
    <submittedName>
        <fullName evidence="6">Predicted ATPase</fullName>
    </submittedName>
</protein>
<reference evidence="6 7" key="1">
    <citation type="submission" date="2017-06" db="EMBL/GenBank/DDBJ databases">
        <authorList>
            <person name="Kim H.J."/>
            <person name="Triplett B.A."/>
        </authorList>
    </citation>
    <scope>NUCLEOTIDE SEQUENCE [LARGE SCALE GENOMIC DNA]</scope>
    <source>
        <strain evidence="6 7">DSM 44715</strain>
    </source>
</reference>
<feature type="compositionally biased region" description="Pro residues" evidence="4">
    <location>
        <begin position="253"/>
        <end position="263"/>
    </location>
</feature>
<dbReference type="Pfam" id="PF25872">
    <property type="entry name" value="HTH_77"/>
    <property type="match status" value="1"/>
</dbReference>
<dbReference type="InterPro" id="IPR016032">
    <property type="entry name" value="Sig_transdc_resp-reg_C-effctor"/>
</dbReference>
<dbReference type="SUPFAM" id="SSF48452">
    <property type="entry name" value="TPR-like"/>
    <property type="match status" value="1"/>
</dbReference>
<accession>A0A239EKR4</accession>
<dbReference type="PRINTS" id="PR00364">
    <property type="entry name" value="DISEASERSIST"/>
</dbReference>
<dbReference type="EMBL" id="FZOR01000004">
    <property type="protein sequence ID" value="SNS44502.1"/>
    <property type="molecule type" value="Genomic_DNA"/>
</dbReference>
<dbReference type="GO" id="GO:0000160">
    <property type="term" value="P:phosphorelay signal transduction system"/>
    <property type="evidence" value="ECO:0007669"/>
    <property type="project" value="InterPro"/>
</dbReference>
<dbReference type="Pfam" id="PF03704">
    <property type="entry name" value="BTAD"/>
    <property type="match status" value="1"/>
</dbReference>
<keyword evidence="2 3" id="KW-0238">DNA-binding</keyword>
<comment type="similarity">
    <text evidence="1">Belongs to the AfsR/DnrI/RedD regulatory family.</text>
</comment>
<dbReference type="SUPFAM" id="SSF52540">
    <property type="entry name" value="P-loop containing nucleoside triphosphate hydrolases"/>
    <property type="match status" value="1"/>
</dbReference>
<dbReference type="InterPro" id="IPR058852">
    <property type="entry name" value="HTH_77"/>
</dbReference>
<sequence length="982" mass="105884">MRVRHEFGVLGPLEVRRDGVPLPIGATKLRLLLAALLVDAGHVVPVDTLADRLWGEDPPARVRNTLQNYVMRLRRALGEGGAGIVLTHPRGYMAEVEPDALDLHRFGALVRQGRAELEAGGAADRAAALLRQALGLWRGEPLSDLPPDLLQDVVPALTEQRLDAVELSIDADLALGRAAHVLPELRNLIGTHPLRERFWAQRMRALYQCGRQAEALECYRTVTALLADELGIDPGAELQDLHRRILAAAPELRPAPGPGPGPGTVPRARRPGNLPAETTSFVGRERLLAEARRTLDGARLVTLTGVGGVGKTRLALRVAAESAASFPDGTWLADLAVLAPRTDAEQLDRTVAESLGLRDQSARAPADAVADHLRDRCLLLVLDNCEHLVQAVAALALRLLRAAPGLRILATSRERLGVPGEYVLVVPGLAVPGLAVPDEEGAHHTEGGAHRNGDRADAVRLLADRAAASVPGFAVTAGNRDAAVQLCRRLDGIPLAIELAAVRLGCIGVEEILARLDDRFRLLSMPRARTGGRYRHTLGGVVDWSHELCTPGERLLWARLSVFAGAFDLEAAEAVCAGGGIARDEVMDLLAGLVNKSIVMAGDTGGRTRYRMLETIRGYGWRRLRELGGEDETRVRHSRHYRDLAVRAATGCHGPDEVAWLRRLSRELPDLRAALEFCAGAPEHAGTGLEIAVNLIRARSWFFSGTIGEGRHWLERLSARFDRPPAAVRAPAAAMRAFLVLVQGDREAVPGAMAECRAAVGPRSPESAYLEGMHDLLIHGDPGSLHLLARAREGFRAADRPGDALMATMFWAMSAVFLGTRDIAFRACEVFRAEAEAARAEWLASWAVWSEGLAELWHGKPVLALPLLRDAVVRQRSVEDEWGPVWDVEALAWTAAAIGRHRHSALLLGAAHRMRTATGVAMIGLAPFQAAHAETEQLVRGALSEESYAEAWNRGDGAEDGVGLALAVVDEISPFRGGPGGR</sequence>
<dbReference type="RefSeq" id="WP_281259326.1">
    <property type="nucleotide sequence ID" value="NZ_FZOR01000004.1"/>
</dbReference>
<dbReference type="SMART" id="SM01043">
    <property type="entry name" value="BTAD"/>
    <property type="match status" value="1"/>
</dbReference>
<dbReference type="PROSITE" id="PS51755">
    <property type="entry name" value="OMPR_PHOB"/>
    <property type="match status" value="1"/>
</dbReference>
<dbReference type="Pfam" id="PF13401">
    <property type="entry name" value="AAA_22"/>
    <property type="match status" value="1"/>
</dbReference>
<dbReference type="InterPro" id="IPR005158">
    <property type="entry name" value="BTAD"/>
</dbReference>
<dbReference type="InterPro" id="IPR049945">
    <property type="entry name" value="AAA_22"/>
</dbReference>
<dbReference type="Proteomes" id="UP000198318">
    <property type="component" value="Unassembled WGS sequence"/>
</dbReference>
<evidence type="ECO:0000256" key="1">
    <source>
        <dbReference type="ARBA" id="ARBA00005820"/>
    </source>
</evidence>
<dbReference type="SUPFAM" id="SSF46894">
    <property type="entry name" value="C-terminal effector domain of the bipartite response regulators"/>
    <property type="match status" value="1"/>
</dbReference>
<evidence type="ECO:0000313" key="7">
    <source>
        <dbReference type="Proteomes" id="UP000198318"/>
    </source>
</evidence>
<organism evidence="6 7">
    <name type="scientific">Actinomadura meyerae</name>
    <dbReference type="NCBI Taxonomy" id="240840"/>
    <lineage>
        <taxon>Bacteria</taxon>
        <taxon>Bacillati</taxon>
        <taxon>Actinomycetota</taxon>
        <taxon>Actinomycetes</taxon>
        <taxon>Streptosporangiales</taxon>
        <taxon>Thermomonosporaceae</taxon>
        <taxon>Actinomadura</taxon>
    </lineage>
</organism>
<dbReference type="GO" id="GO:0006355">
    <property type="term" value="P:regulation of DNA-templated transcription"/>
    <property type="evidence" value="ECO:0007669"/>
    <property type="project" value="InterPro"/>
</dbReference>
<feature type="region of interest" description="Disordered" evidence="4">
    <location>
        <begin position="251"/>
        <end position="276"/>
    </location>
</feature>
<dbReference type="PANTHER" id="PTHR47691:SF3">
    <property type="entry name" value="HTH-TYPE TRANSCRIPTIONAL REGULATOR RV0890C-RELATED"/>
    <property type="match status" value="1"/>
</dbReference>
<keyword evidence="7" id="KW-1185">Reference proteome</keyword>
<dbReference type="Gene3D" id="1.25.40.10">
    <property type="entry name" value="Tetratricopeptide repeat domain"/>
    <property type="match status" value="1"/>
</dbReference>
<evidence type="ECO:0000256" key="2">
    <source>
        <dbReference type="ARBA" id="ARBA00023125"/>
    </source>
</evidence>
<evidence type="ECO:0000259" key="5">
    <source>
        <dbReference type="PROSITE" id="PS51755"/>
    </source>
</evidence>
<dbReference type="Pfam" id="PF00486">
    <property type="entry name" value="Trans_reg_C"/>
    <property type="match status" value="1"/>
</dbReference>
<gene>
    <name evidence="6" type="ORF">SAMN05443665_100476</name>
</gene>
<dbReference type="AlphaFoldDB" id="A0A239EKR4"/>
<proteinExistence type="inferred from homology"/>
<dbReference type="Gene3D" id="1.10.10.10">
    <property type="entry name" value="Winged helix-like DNA-binding domain superfamily/Winged helix DNA-binding domain"/>
    <property type="match status" value="1"/>
</dbReference>
<dbReference type="InterPro" id="IPR036388">
    <property type="entry name" value="WH-like_DNA-bd_sf"/>
</dbReference>
<feature type="domain" description="OmpR/PhoB-type" evidence="5">
    <location>
        <begin position="1"/>
        <end position="96"/>
    </location>
</feature>
<name>A0A239EKR4_9ACTN</name>
<dbReference type="InterPro" id="IPR001867">
    <property type="entry name" value="OmpR/PhoB-type_DNA-bd"/>
</dbReference>
<dbReference type="GO" id="GO:0003677">
    <property type="term" value="F:DNA binding"/>
    <property type="evidence" value="ECO:0007669"/>
    <property type="project" value="UniProtKB-UniRule"/>
</dbReference>
<dbReference type="CDD" id="cd15831">
    <property type="entry name" value="BTAD"/>
    <property type="match status" value="1"/>
</dbReference>